<feature type="transmembrane region" description="Helical" evidence="1">
    <location>
        <begin position="38"/>
        <end position="59"/>
    </location>
</feature>
<sequence length="100" mass="10956">MENLIVLIIGMAVVTYVPRMLPIVLLQDMELPNSLRRFLEFIPFAAIGALIFPGILSSTGSKESAIIGGIVAISLAIFEINLLLIVVSSIFGVFFWEITF</sequence>
<feature type="transmembrane region" description="Helical" evidence="1">
    <location>
        <begin position="6"/>
        <end position="26"/>
    </location>
</feature>
<dbReference type="Pfam" id="PF05437">
    <property type="entry name" value="AzlD"/>
    <property type="match status" value="1"/>
</dbReference>
<evidence type="ECO:0000313" key="3">
    <source>
        <dbReference type="Proteomes" id="UP000190625"/>
    </source>
</evidence>
<organism evidence="2 3">
    <name type="scientific">Selenihalanaerobacter shriftii</name>
    <dbReference type="NCBI Taxonomy" id="142842"/>
    <lineage>
        <taxon>Bacteria</taxon>
        <taxon>Bacillati</taxon>
        <taxon>Bacillota</taxon>
        <taxon>Clostridia</taxon>
        <taxon>Halanaerobiales</taxon>
        <taxon>Halobacteroidaceae</taxon>
        <taxon>Selenihalanaerobacter</taxon>
    </lineage>
</organism>
<dbReference type="OrthoDB" id="9811308at2"/>
<name>A0A1T4PSW2_9FIRM</name>
<keyword evidence="3" id="KW-1185">Reference proteome</keyword>
<evidence type="ECO:0000313" key="2">
    <source>
        <dbReference type="EMBL" id="SJZ94642.1"/>
    </source>
</evidence>
<keyword evidence="1" id="KW-0472">Membrane</keyword>
<feature type="transmembrane region" description="Helical" evidence="1">
    <location>
        <begin position="65"/>
        <end position="96"/>
    </location>
</feature>
<proteinExistence type="predicted"/>
<keyword evidence="1" id="KW-1133">Transmembrane helix</keyword>
<gene>
    <name evidence="2" type="ORF">SAMN02745118_02298</name>
</gene>
<dbReference type="EMBL" id="FUWM01000021">
    <property type="protein sequence ID" value="SJZ94642.1"/>
    <property type="molecule type" value="Genomic_DNA"/>
</dbReference>
<dbReference type="STRING" id="142842.SAMN02745118_02298"/>
<reference evidence="3" key="1">
    <citation type="submission" date="2017-02" db="EMBL/GenBank/DDBJ databases">
        <authorList>
            <person name="Varghese N."/>
            <person name="Submissions S."/>
        </authorList>
    </citation>
    <scope>NUCLEOTIDE SEQUENCE [LARGE SCALE GENOMIC DNA]</scope>
    <source>
        <strain evidence="3">ATCC BAA-73</strain>
    </source>
</reference>
<dbReference type="AlphaFoldDB" id="A0A1T4PSW2"/>
<dbReference type="Proteomes" id="UP000190625">
    <property type="component" value="Unassembled WGS sequence"/>
</dbReference>
<accession>A0A1T4PSW2</accession>
<dbReference type="InterPro" id="IPR008407">
    <property type="entry name" value="Brnchd-chn_aa_trnsp_AzlD"/>
</dbReference>
<keyword evidence="1" id="KW-0812">Transmembrane</keyword>
<dbReference type="RefSeq" id="WP_078810731.1">
    <property type="nucleotide sequence ID" value="NZ_FUWM01000021.1"/>
</dbReference>
<protein>
    <submittedName>
        <fullName evidence="2">Branched-chain amino acid transport protein</fullName>
    </submittedName>
</protein>
<evidence type="ECO:0000256" key="1">
    <source>
        <dbReference type="SAM" id="Phobius"/>
    </source>
</evidence>